<dbReference type="InterPro" id="IPR016167">
    <property type="entry name" value="FAD-bd_PCMH_sub1"/>
</dbReference>
<dbReference type="GO" id="GO:0051536">
    <property type="term" value="F:iron-sulfur cluster binding"/>
    <property type="evidence" value="ECO:0007669"/>
    <property type="project" value="InterPro"/>
</dbReference>
<dbReference type="AlphaFoldDB" id="I4D7D2"/>
<evidence type="ECO:0000256" key="2">
    <source>
        <dbReference type="ARBA" id="ARBA00008000"/>
    </source>
</evidence>
<accession>I4D7D2</accession>
<dbReference type="FunFam" id="1.10.45.10:FF:000001">
    <property type="entry name" value="D-lactate dehydrogenase mitochondrial"/>
    <property type="match status" value="1"/>
</dbReference>
<dbReference type="InterPro" id="IPR006094">
    <property type="entry name" value="Oxid_FAD_bind_N"/>
</dbReference>
<dbReference type="PANTHER" id="PTHR11748:SF111">
    <property type="entry name" value="D-LACTATE DEHYDROGENASE, MITOCHONDRIAL-RELATED"/>
    <property type="match status" value="1"/>
</dbReference>
<protein>
    <recommendedName>
        <fullName evidence="7">D-lactate dehydrogenase (cytochrome)</fullName>
        <ecNumber evidence="7">1.1.2.4</ecNumber>
    </recommendedName>
</protein>
<evidence type="ECO:0000259" key="9">
    <source>
        <dbReference type="PROSITE" id="PS51387"/>
    </source>
</evidence>
<sequence>MSDVQRQDLAKLPESYQEFWKRVANYIPNNRRFCDPLHTLAYGIDASFYRLIPKIVLKAHNSNEVTQIIKASHEYKVPVTFRTAGSSLSGQAVTDSVLVVLQGAWRGCSIIGQGEKIVLEPGIIGAEANRYLAKYARKIGPDPASIDHAMIGGIAANNASGMCCGTADNSYQTVAEMKIILSDGTMLDTGDEKSCTDFLTSHLEWVKKIQEIRNKIMSDPELEALIRHKYKIKNTTGYSLNAFVDFEEPIDVIKHLMIGSEGTLGFIAEITYHTVVEHAHKASALIIYPDMEQACLAVQRLDRDTVSAAELMDRISLKTMEEKPGMPEYLKTLSPTATALLVEVRGSDQESLQQKIKHVEDLLKEIPTVLPMSFTDVKAEYDNLWNIRKGIFPAVGAIRALGTGVIIEDVAFPKENLAEATIALREILDNYGYTDAIIYGHALDGNLHFVFTQDFGRSEDLPRYEGLMKDVSELVVNRFGGSLKAEHGTGRNMAPFVEVEWGKKAYQFMRQLKAAFDPENLLNPGVIINDNPNVYLENLKNMPQAHKIIDTCTNCGFCQNICTSKNLTLTPRQRIVIQREIQELRRTGQDLERLARLEKDFDYSGNKTCAVDGLCATTCPLEINTGDYVKYLRSQEVTPSTRRIAESLASHMTGVTGVMRFGLGAVNGVHSILGTKMMEGITQGARKLSGNAIPLWNPWMPKAGRVSTLRMPSGNNKVSAKSPGATPLKVVYFPSCISRSMGTAKKDLDQRSLSEAMLSVLEKAGYEVIYPSNMDKLCCGMPWESKGFFETADKKSSELEQALFAASEEEKHPILCDTSPCLYRMKRVMPTLKLYEPVEFIHDFLLERLIFNQLKETVAIHVTCSSVKMKLQEKFYNVAHACAEKVIMPQDVHCCGFAGDRGFTFPELNRSALASLKDSLPEDCHAGYSNSRTCEIGLSYHSGISYQSIVYLVDKCTKAR</sequence>
<dbReference type="eggNOG" id="COG0247">
    <property type="taxonomic scope" value="Bacteria"/>
</dbReference>
<dbReference type="InterPro" id="IPR016166">
    <property type="entry name" value="FAD-bd_PCMH"/>
</dbReference>
<evidence type="ECO:0000313" key="10">
    <source>
        <dbReference type="EMBL" id="AFM41706.1"/>
    </source>
</evidence>
<dbReference type="GO" id="GO:1903457">
    <property type="term" value="P:lactate catabolic process"/>
    <property type="evidence" value="ECO:0007669"/>
    <property type="project" value="TreeGrafter"/>
</dbReference>
<dbReference type="InterPro" id="IPR016164">
    <property type="entry name" value="FAD-linked_Oxase-like_C"/>
</dbReference>
<dbReference type="eggNOG" id="COG0479">
    <property type="taxonomic scope" value="Bacteria"/>
</dbReference>
<dbReference type="EC" id="1.1.2.4" evidence="7"/>
<proteinExistence type="inferred from homology"/>
<dbReference type="RefSeq" id="WP_014827701.1">
    <property type="nucleotide sequence ID" value="NC_018068.1"/>
</dbReference>
<keyword evidence="3" id="KW-0285">Flavoprotein</keyword>
<dbReference type="KEGG" id="dai:Desaci_2781"/>
<evidence type="ECO:0000256" key="5">
    <source>
        <dbReference type="ARBA" id="ARBA00022946"/>
    </source>
</evidence>
<comment type="cofactor">
    <cofactor evidence="1">
        <name>FAD</name>
        <dbReference type="ChEBI" id="CHEBI:57692"/>
    </cofactor>
</comment>
<dbReference type="Gene3D" id="3.30.70.2190">
    <property type="match status" value="1"/>
</dbReference>
<dbReference type="Gene3D" id="1.10.1060.10">
    <property type="entry name" value="Alpha-helical ferredoxin"/>
    <property type="match status" value="1"/>
</dbReference>
<dbReference type="SUPFAM" id="SSF56176">
    <property type="entry name" value="FAD-binding/transporter-associated domain-like"/>
    <property type="match status" value="1"/>
</dbReference>
<dbReference type="Gene3D" id="1.10.45.10">
    <property type="entry name" value="Vanillyl-alcohol Oxidase, Chain A, domain 4"/>
    <property type="match status" value="1"/>
</dbReference>
<keyword evidence="4" id="KW-0274">FAD</keyword>
<dbReference type="GO" id="GO:0008720">
    <property type="term" value="F:D-lactate dehydrogenase (NAD+) activity"/>
    <property type="evidence" value="ECO:0007669"/>
    <property type="project" value="TreeGrafter"/>
</dbReference>
<dbReference type="eggNOG" id="COG0277">
    <property type="taxonomic scope" value="Bacteria"/>
</dbReference>
<dbReference type="OrthoDB" id="9767256at2"/>
<gene>
    <name evidence="10" type="ordered locus">Desaci_2781</name>
</gene>
<keyword evidence="5" id="KW-0809">Transit peptide</keyword>
<dbReference type="InterPro" id="IPR009051">
    <property type="entry name" value="Helical_ferredxn"/>
</dbReference>
<keyword evidence="6" id="KW-0560">Oxidoreductase</keyword>
<dbReference type="SUPFAM" id="SSF46548">
    <property type="entry name" value="alpha-helical ferredoxin"/>
    <property type="match status" value="1"/>
</dbReference>
<dbReference type="PROSITE" id="PS51387">
    <property type="entry name" value="FAD_PCMH"/>
    <property type="match status" value="1"/>
</dbReference>
<evidence type="ECO:0000256" key="3">
    <source>
        <dbReference type="ARBA" id="ARBA00022630"/>
    </source>
</evidence>
<dbReference type="GO" id="GO:0004458">
    <property type="term" value="F:D-lactate dehydrogenase (cytochrome) activity"/>
    <property type="evidence" value="ECO:0007669"/>
    <property type="project" value="UniProtKB-EC"/>
</dbReference>
<reference evidence="10 11" key="1">
    <citation type="journal article" date="2012" name="J. Bacteriol.">
        <title>Complete genome sequences of Desulfosporosinus orientis DSM765T, Desulfosporosinus youngiae DSM17734T, Desulfosporosinus meridiei DSM13257T, and Desulfosporosinus acidiphilus DSM22704T.</title>
        <authorList>
            <person name="Pester M."/>
            <person name="Brambilla E."/>
            <person name="Alazard D."/>
            <person name="Rattei T."/>
            <person name="Weinmaier T."/>
            <person name="Han J."/>
            <person name="Lucas S."/>
            <person name="Lapidus A."/>
            <person name="Cheng J.F."/>
            <person name="Goodwin L."/>
            <person name="Pitluck S."/>
            <person name="Peters L."/>
            <person name="Ovchinnikova G."/>
            <person name="Teshima H."/>
            <person name="Detter J.C."/>
            <person name="Han C.S."/>
            <person name="Tapia R."/>
            <person name="Land M.L."/>
            <person name="Hauser L."/>
            <person name="Kyrpides N.C."/>
            <person name="Ivanova N.N."/>
            <person name="Pagani I."/>
            <person name="Huntmann M."/>
            <person name="Wei C.L."/>
            <person name="Davenport K.W."/>
            <person name="Daligault H."/>
            <person name="Chain P.S."/>
            <person name="Chen A."/>
            <person name="Mavromatis K."/>
            <person name="Markowitz V."/>
            <person name="Szeto E."/>
            <person name="Mikhailova N."/>
            <person name="Pati A."/>
            <person name="Wagner M."/>
            <person name="Woyke T."/>
            <person name="Ollivier B."/>
            <person name="Klenk H.P."/>
            <person name="Spring S."/>
            <person name="Loy A."/>
        </authorList>
    </citation>
    <scope>NUCLEOTIDE SEQUENCE [LARGE SCALE GENOMIC DNA]</scope>
    <source>
        <strain evidence="11">DSM 22704 / JCM 16185 / SJ4</strain>
    </source>
</reference>
<dbReference type="Pfam" id="PF02913">
    <property type="entry name" value="FAD-oxidase_C"/>
    <property type="match status" value="1"/>
</dbReference>
<name>I4D7D2_DESAJ</name>
<dbReference type="Proteomes" id="UP000002892">
    <property type="component" value="Chromosome"/>
</dbReference>
<dbReference type="Gene3D" id="3.30.465.10">
    <property type="match status" value="1"/>
</dbReference>
<dbReference type="Pfam" id="PF01565">
    <property type="entry name" value="FAD_binding_4"/>
    <property type="match status" value="1"/>
</dbReference>
<dbReference type="InterPro" id="IPR004017">
    <property type="entry name" value="Cys_rich_dom"/>
</dbReference>
<dbReference type="InterPro" id="IPR016169">
    <property type="entry name" value="FAD-bd_PCMH_sub2"/>
</dbReference>
<dbReference type="HOGENOM" id="CLU_013688_0_0_9"/>
<feature type="domain" description="FAD-binding PCMH-type" evidence="9">
    <location>
        <begin position="49"/>
        <end position="277"/>
    </location>
</feature>
<dbReference type="InterPro" id="IPR036318">
    <property type="entry name" value="FAD-bd_PCMH-like_sf"/>
</dbReference>
<feature type="domain" description="4Fe-4S ferredoxin-type" evidence="8">
    <location>
        <begin position="543"/>
        <end position="572"/>
    </location>
</feature>
<comment type="similarity">
    <text evidence="2">Belongs to the FAD-binding oxidoreductase/transferase type 4 family.</text>
</comment>
<organism evidence="10 11">
    <name type="scientific">Desulfosporosinus acidiphilus (strain DSM 22704 / JCM 16185 / SJ4)</name>
    <dbReference type="NCBI Taxonomy" id="646529"/>
    <lineage>
        <taxon>Bacteria</taxon>
        <taxon>Bacillati</taxon>
        <taxon>Bacillota</taxon>
        <taxon>Clostridia</taxon>
        <taxon>Eubacteriales</taxon>
        <taxon>Desulfitobacteriaceae</taxon>
        <taxon>Desulfosporosinus</taxon>
    </lineage>
</organism>
<dbReference type="InterPro" id="IPR004113">
    <property type="entry name" value="FAD-bd_oxidored_4_C"/>
</dbReference>
<dbReference type="SUPFAM" id="SSF55103">
    <property type="entry name" value="FAD-linked oxidases, C-terminal domain"/>
    <property type="match status" value="1"/>
</dbReference>
<evidence type="ECO:0000256" key="1">
    <source>
        <dbReference type="ARBA" id="ARBA00001974"/>
    </source>
</evidence>
<keyword evidence="11" id="KW-1185">Reference proteome</keyword>
<dbReference type="InterPro" id="IPR017896">
    <property type="entry name" value="4Fe4S_Fe-S-bd"/>
</dbReference>
<evidence type="ECO:0000256" key="7">
    <source>
        <dbReference type="ARBA" id="ARBA00038897"/>
    </source>
</evidence>
<dbReference type="InterPro" id="IPR016171">
    <property type="entry name" value="Vanillyl_alc_oxidase_C-sub2"/>
</dbReference>
<dbReference type="GO" id="GO:0071949">
    <property type="term" value="F:FAD binding"/>
    <property type="evidence" value="ECO:0007669"/>
    <property type="project" value="InterPro"/>
</dbReference>
<dbReference type="PANTHER" id="PTHR11748">
    <property type="entry name" value="D-LACTATE DEHYDROGENASE"/>
    <property type="match status" value="1"/>
</dbReference>
<evidence type="ECO:0000313" key="11">
    <source>
        <dbReference type="Proteomes" id="UP000002892"/>
    </source>
</evidence>
<evidence type="ECO:0000256" key="4">
    <source>
        <dbReference type="ARBA" id="ARBA00022827"/>
    </source>
</evidence>
<evidence type="ECO:0000259" key="8">
    <source>
        <dbReference type="PROSITE" id="PS51379"/>
    </source>
</evidence>
<dbReference type="Gene3D" id="3.30.43.10">
    <property type="entry name" value="Uridine Diphospho-n-acetylenolpyruvylglucosamine Reductase, domain 2"/>
    <property type="match status" value="1"/>
</dbReference>
<dbReference type="PROSITE" id="PS51379">
    <property type="entry name" value="4FE4S_FER_2"/>
    <property type="match status" value="1"/>
</dbReference>
<dbReference type="Gene3D" id="3.30.70.2740">
    <property type="match status" value="1"/>
</dbReference>
<dbReference type="STRING" id="646529.Desaci_2781"/>
<dbReference type="Pfam" id="PF02754">
    <property type="entry name" value="CCG"/>
    <property type="match status" value="1"/>
</dbReference>
<dbReference type="EMBL" id="CP003639">
    <property type="protein sequence ID" value="AFM41706.1"/>
    <property type="molecule type" value="Genomic_DNA"/>
</dbReference>
<evidence type="ECO:0000256" key="6">
    <source>
        <dbReference type="ARBA" id="ARBA00023002"/>
    </source>
</evidence>